<evidence type="ECO:0000256" key="3">
    <source>
        <dbReference type="ARBA" id="ARBA00022679"/>
    </source>
</evidence>
<keyword evidence="7 10" id="KW-0472">Membrane</keyword>
<dbReference type="GO" id="GO:0005802">
    <property type="term" value="C:trans-Golgi network"/>
    <property type="evidence" value="ECO:0007669"/>
    <property type="project" value="TreeGrafter"/>
</dbReference>
<keyword evidence="6 10" id="KW-1133">Transmembrane helix</keyword>
<keyword evidence="5 10" id="KW-0735">Signal-anchor</keyword>
<dbReference type="FunFam" id="3.40.50.150:FF:000170">
    <property type="entry name" value="Probable methyltransferase PMT6"/>
    <property type="match status" value="1"/>
</dbReference>
<dbReference type="SUPFAM" id="SSF53335">
    <property type="entry name" value="S-adenosyl-L-methionine-dependent methyltransferases"/>
    <property type="match status" value="1"/>
</dbReference>
<evidence type="ECO:0000256" key="7">
    <source>
        <dbReference type="ARBA" id="ARBA00023136"/>
    </source>
</evidence>
<accession>A0A834W0E7</accession>
<dbReference type="EMBL" id="JAAIUW010000013">
    <property type="protein sequence ID" value="KAF7804035.1"/>
    <property type="molecule type" value="Genomic_DNA"/>
</dbReference>
<feature type="transmembrane region" description="Helical" evidence="10">
    <location>
        <begin position="17"/>
        <end position="36"/>
    </location>
</feature>
<dbReference type="GO" id="GO:0032259">
    <property type="term" value="P:methylation"/>
    <property type="evidence" value="ECO:0007669"/>
    <property type="project" value="UniProtKB-KW"/>
</dbReference>
<keyword evidence="2 10" id="KW-0489">Methyltransferase</keyword>
<keyword evidence="4 10" id="KW-0812">Transmembrane</keyword>
<dbReference type="EC" id="2.1.1.-" evidence="10"/>
<sequence length="619" mass="70351">MSGFALGLAFDSKSGQMIMAALLLMIASFYAGYLFGQNAPIYELHAVGFESFFVSVSKIVILRKVVYGDLGRALSISRFSNQIALTYRKTPLLIPETGMDVCPLTFNEYIPCHDVSYVATLHSQLDLSRREELERHCPPLENRLFCLIPPPKDYKIPIRWPVSRDYVWRSNVNHTHLAEVKGGQNWVHEKDQLWWFPGGGTHFKHGAPEYIQRLGNMTTDETGDLRSAGVFQVLDVGCGVASFGAYLLPLDIQTMSFAPKDGHENQIQFALERGIGAMIAALATKQLPYPTSSFEMIHCSRCRVDWHENDGILLKEVNRLLRSNGYFVYSAPPAYRKDKDFPDIWDKLVNLTTAMCWRLISRKVQTAIWIKENNQPCLLGNAAQNLINVCDAIDDSKPSWNVPLKDCVRVQNSETDSYKLPPRPERLSMFSQSLSKLGISQDEFMLDTRFWEDQIHHYWRLMNIGETEIRNVMDMNAFCGGFAVALNNFPVWVMNVIPATMKNTLTGVYDRGLIGTFHDWCEPFSSYPRSYDLLHADHLFSHYKNQGEGCLLEDIMLEMDRLIRPLDDSNVSVSLVQIICYAGMQWILPSIFSSFLQAKPFKVSLLLLPPGFCLVTVHA</sequence>
<dbReference type="GO" id="GO:0008168">
    <property type="term" value="F:methyltransferase activity"/>
    <property type="evidence" value="ECO:0007669"/>
    <property type="project" value="UniProtKB-UniRule"/>
</dbReference>
<dbReference type="Proteomes" id="UP000634136">
    <property type="component" value="Unassembled WGS sequence"/>
</dbReference>
<dbReference type="InterPro" id="IPR004159">
    <property type="entry name" value="Put_SAM_MeTrfase"/>
</dbReference>
<gene>
    <name evidence="11" type="ORF">G2W53_043146</name>
</gene>
<dbReference type="InterPro" id="IPR029063">
    <property type="entry name" value="SAM-dependent_MTases_sf"/>
</dbReference>
<keyword evidence="8 10" id="KW-0325">Glycoprotein</keyword>
<evidence type="ECO:0000256" key="9">
    <source>
        <dbReference type="ARBA" id="ARBA00060399"/>
    </source>
</evidence>
<dbReference type="PANTHER" id="PTHR10108">
    <property type="entry name" value="SAM-DEPENDENT METHYLTRANSFERASE"/>
    <property type="match status" value="1"/>
</dbReference>
<evidence type="ECO:0000256" key="8">
    <source>
        <dbReference type="ARBA" id="ARBA00023180"/>
    </source>
</evidence>
<reference evidence="11" key="1">
    <citation type="submission" date="2020-09" db="EMBL/GenBank/DDBJ databases">
        <title>Genome-Enabled Discovery of Anthraquinone Biosynthesis in Senna tora.</title>
        <authorList>
            <person name="Kang S.-H."/>
            <person name="Pandey R.P."/>
            <person name="Lee C.-M."/>
            <person name="Sim J.-S."/>
            <person name="Jeong J.-T."/>
            <person name="Choi B.-S."/>
            <person name="Jung M."/>
            <person name="Ginzburg D."/>
            <person name="Zhao K."/>
            <person name="Won S.Y."/>
            <person name="Oh T.-J."/>
            <person name="Yu Y."/>
            <person name="Kim N.-H."/>
            <person name="Lee O.R."/>
            <person name="Lee T.-H."/>
            <person name="Bashyal P."/>
            <person name="Kim T.-S."/>
            <person name="Lee W.-H."/>
            <person name="Kawkins C."/>
            <person name="Kim C.-K."/>
            <person name="Kim J.S."/>
            <person name="Ahn B.O."/>
            <person name="Rhee S.Y."/>
            <person name="Sohng J.K."/>
        </authorList>
    </citation>
    <scope>NUCLEOTIDE SEQUENCE</scope>
    <source>
        <tissue evidence="11">Leaf</tissue>
    </source>
</reference>
<evidence type="ECO:0000313" key="11">
    <source>
        <dbReference type="EMBL" id="KAF7804035.1"/>
    </source>
</evidence>
<evidence type="ECO:0000313" key="12">
    <source>
        <dbReference type="Proteomes" id="UP000634136"/>
    </source>
</evidence>
<dbReference type="GO" id="GO:0016020">
    <property type="term" value="C:membrane"/>
    <property type="evidence" value="ECO:0007669"/>
    <property type="project" value="UniProtKB-SubCell"/>
</dbReference>
<keyword evidence="3 10" id="KW-0808">Transferase</keyword>
<dbReference type="Gene3D" id="3.40.50.150">
    <property type="entry name" value="Vaccinia Virus protein VP39"/>
    <property type="match status" value="1"/>
</dbReference>
<comment type="caution">
    <text evidence="11">The sequence shown here is derived from an EMBL/GenBank/DDBJ whole genome shotgun (WGS) entry which is preliminary data.</text>
</comment>
<evidence type="ECO:0000256" key="6">
    <source>
        <dbReference type="ARBA" id="ARBA00022989"/>
    </source>
</evidence>
<protein>
    <recommendedName>
        <fullName evidence="10">Methyltransferase</fullName>
        <ecNumber evidence="10">2.1.1.-</ecNumber>
    </recommendedName>
</protein>
<dbReference type="Pfam" id="PF03141">
    <property type="entry name" value="Methyltransf_29"/>
    <property type="match status" value="1"/>
</dbReference>
<evidence type="ECO:0000256" key="1">
    <source>
        <dbReference type="ARBA" id="ARBA00008361"/>
    </source>
</evidence>
<dbReference type="GO" id="GO:0005768">
    <property type="term" value="C:endosome"/>
    <property type="evidence" value="ECO:0007669"/>
    <property type="project" value="TreeGrafter"/>
</dbReference>
<dbReference type="AlphaFoldDB" id="A0A834W0E7"/>
<comment type="similarity">
    <text evidence="1 10">Belongs to the methyltransferase superfamily.</text>
</comment>
<proteinExistence type="inferred from homology"/>
<keyword evidence="12" id="KW-1185">Reference proteome</keyword>
<name>A0A834W0E7_9FABA</name>
<dbReference type="OrthoDB" id="2013972at2759"/>
<evidence type="ECO:0000256" key="5">
    <source>
        <dbReference type="ARBA" id="ARBA00022968"/>
    </source>
</evidence>
<evidence type="ECO:0000256" key="4">
    <source>
        <dbReference type="ARBA" id="ARBA00022692"/>
    </source>
</evidence>
<organism evidence="11 12">
    <name type="scientific">Senna tora</name>
    <dbReference type="NCBI Taxonomy" id="362788"/>
    <lineage>
        <taxon>Eukaryota</taxon>
        <taxon>Viridiplantae</taxon>
        <taxon>Streptophyta</taxon>
        <taxon>Embryophyta</taxon>
        <taxon>Tracheophyta</taxon>
        <taxon>Spermatophyta</taxon>
        <taxon>Magnoliopsida</taxon>
        <taxon>eudicotyledons</taxon>
        <taxon>Gunneridae</taxon>
        <taxon>Pentapetalae</taxon>
        <taxon>rosids</taxon>
        <taxon>fabids</taxon>
        <taxon>Fabales</taxon>
        <taxon>Fabaceae</taxon>
        <taxon>Caesalpinioideae</taxon>
        <taxon>Cassia clade</taxon>
        <taxon>Senna</taxon>
    </lineage>
</organism>
<dbReference type="PANTHER" id="PTHR10108:SF37">
    <property type="entry name" value="METHYLTRANSFERASE PMT6-RELATED"/>
    <property type="match status" value="1"/>
</dbReference>
<comment type="subcellular location">
    <subcellularLocation>
        <location evidence="9">Endomembrane system</location>
        <topology evidence="9">Single-pass type II membrane protein</topology>
    </subcellularLocation>
    <subcellularLocation>
        <location evidence="10">Membrane</location>
        <topology evidence="10">Single-pass type II membrane protein</topology>
    </subcellularLocation>
</comment>
<evidence type="ECO:0000256" key="10">
    <source>
        <dbReference type="RuleBase" id="RU366043"/>
    </source>
</evidence>
<evidence type="ECO:0000256" key="2">
    <source>
        <dbReference type="ARBA" id="ARBA00022603"/>
    </source>
</evidence>